<evidence type="ECO:0000259" key="1">
    <source>
        <dbReference type="PROSITE" id="PS50943"/>
    </source>
</evidence>
<reference evidence="2" key="1">
    <citation type="submission" date="2016-10" db="EMBL/GenBank/DDBJ databases">
        <title>CRISPR-Cas defence system in Roseofilum reptotaenium: evidence of a bacteriophage-cyanobacterium arms race in the coral black band disease.</title>
        <authorList>
            <person name="Buerger P."/>
            <person name="Wood-Charlson E.M."/>
            <person name="Weynberg K.D."/>
            <person name="Willis B."/>
            <person name="Van Oppen M.J."/>
        </authorList>
    </citation>
    <scope>NUCLEOTIDE SEQUENCE [LARGE SCALE GENOMIC DNA]</scope>
    <source>
        <strain evidence="2">AO1-A</strain>
    </source>
</reference>
<comment type="caution">
    <text evidence="2">The sequence shown here is derived from an EMBL/GenBank/DDBJ whole genome shotgun (WGS) entry which is preliminary data.</text>
</comment>
<evidence type="ECO:0000313" key="3">
    <source>
        <dbReference type="Proteomes" id="UP000183940"/>
    </source>
</evidence>
<protein>
    <submittedName>
        <fullName evidence="2">Molecular chaperone Tir</fullName>
    </submittedName>
</protein>
<dbReference type="AlphaFoldDB" id="A0A1L9QKZ3"/>
<dbReference type="PROSITE" id="PS50943">
    <property type="entry name" value="HTH_CROC1"/>
    <property type="match status" value="1"/>
</dbReference>
<dbReference type="SUPFAM" id="SSF52540">
    <property type="entry name" value="P-loop containing nucleoside triphosphate hydrolases"/>
    <property type="match status" value="1"/>
</dbReference>
<dbReference type="STRING" id="1925591.BI308_22605"/>
<dbReference type="InterPro" id="IPR027417">
    <property type="entry name" value="P-loop_NTPase"/>
</dbReference>
<feature type="domain" description="HTH cro/C1-type" evidence="1">
    <location>
        <begin position="27"/>
        <end position="69"/>
    </location>
</feature>
<accession>A0A1L9QKZ3</accession>
<dbReference type="Gene3D" id="3.40.50.300">
    <property type="entry name" value="P-loop containing nucleotide triphosphate hydrolases"/>
    <property type="match status" value="1"/>
</dbReference>
<dbReference type="Pfam" id="PF14516">
    <property type="entry name" value="AAA_35"/>
    <property type="match status" value="1"/>
</dbReference>
<gene>
    <name evidence="2" type="ORF">BI308_22605</name>
</gene>
<proteinExistence type="predicted"/>
<dbReference type="InterPro" id="IPR001387">
    <property type="entry name" value="Cro/C1-type_HTH"/>
</dbReference>
<evidence type="ECO:0000313" key="2">
    <source>
        <dbReference type="EMBL" id="OJJ18156.1"/>
    </source>
</evidence>
<dbReference type="Proteomes" id="UP000183940">
    <property type="component" value="Unassembled WGS sequence"/>
</dbReference>
<dbReference type="EMBL" id="MLAW01000057">
    <property type="protein sequence ID" value="OJJ18156.1"/>
    <property type="molecule type" value="Genomic_DNA"/>
</dbReference>
<sequence length="418" mass="47918">MSRSLKVAPQFISQVKAAVKRQDYPRQKDLADELQLSLATVSNYLNGKAVDNVNFQEISERLEQDVEAIAIFEDTTDRPEDSPAIALLLQNPSPLYIQRPPIESSCHSALIHPGALLRIKSPRLMGKTALMARTLVQLTQEGYRFAYLNFHLAHETDFSHIDAFLKWFCISFGHSLGIPNQLKNYWDEEFSTSKVDTTDYVQNYLLPKAKSPVILCLDEVDRIFPYPQVASEFLGLLRAWHERGKVESVWQQLRLVVVHSTEVYIPLNINESPFNVGVPIELSEFTLSQVQEFAQQHQQNWSQSSVEQLMEMVGGHPYLIEQAFSHYRTDPDSLELLLKEAPTEAGIYVNHLRHLWNIVQQHPDLVKALSAVIESDTPVRLDSMDAYKLYSLGLVKRQGNNVFPSCRLYRDYFRDFLP</sequence>
<name>A0A1L9QKZ3_9CYAN</name>
<organism evidence="2 3">
    <name type="scientific">Roseofilum reptotaenium AO1-A</name>
    <dbReference type="NCBI Taxonomy" id="1925591"/>
    <lineage>
        <taxon>Bacteria</taxon>
        <taxon>Bacillati</taxon>
        <taxon>Cyanobacteriota</taxon>
        <taxon>Cyanophyceae</taxon>
        <taxon>Desertifilales</taxon>
        <taxon>Desertifilaceae</taxon>
        <taxon>Roseofilum</taxon>
    </lineage>
</organism>
<keyword evidence="3" id="KW-1185">Reference proteome</keyword>